<dbReference type="GO" id="GO:0046914">
    <property type="term" value="F:transition metal ion binding"/>
    <property type="evidence" value="ECO:0007669"/>
    <property type="project" value="InterPro"/>
</dbReference>
<gene>
    <name evidence="1" type="ORF">V5E97_39180</name>
</gene>
<dbReference type="GO" id="GO:0018493">
    <property type="term" value="F:formylmethanofuran dehydrogenase activity"/>
    <property type="evidence" value="ECO:0007669"/>
    <property type="project" value="UniProtKB-EC"/>
</dbReference>
<proteinExistence type="predicted"/>
<sequence>MALNLRWRATTSLTVEAEGLAPETLSSMSAAEVRRRKVSLGNSEVELGELFEIEGSAEDGHLTLEGDLRQVDRLGEGMSTGTLTIRGDVGAELGAEMTGGRIDVDGHVGDWAGAEMRGGVLRIRGGAGRSLGSAYPGSRLGMRDGIILVEGTIGDDAGLAMRRGLIAVTGSAGEGLGRGMIAGSIFAFGPVGGFPGAGMKRGTLAFFAGEDVSERRLLPTFAPSGRSRPPFLSVYLRQLRTWGFPVPDTAFSGPLERYNGDLAERGQGEIWVEPSRALARPGV</sequence>
<name>A0AAU7CGJ5_9BACT</name>
<dbReference type="GO" id="GO:0015948">
    <property type="term" value="P:methanogenesis"/>
    <property type="evidence" value="ECO:0007669"/>
    <property type="project" value="InterPro"/>
</dbReference>
<dbReference type="EC" id="1.2.7.12" evidence="1"/>
<organism evidence="1">
    <name type="scientific">Singulisphaera sp. Ch08</name>
    <dbReference type="NCBI Taxonomy" id="3120278"/>
    <lineage>
        <taxon>Bacteria</taxon>
        <taxon>Pseudomonadati</taxon>
        <taxon>Planctomycetota</taxon>
        <taxon>Planctomycetia</taxon>
        <taxon>Isosphaerales</taxon>
        <taxon>Isosphaeraceae</taxon>
        <taxon>Singulisphaera</taxon>
    </lineage>
</organism>
<dbReference type="RefSeq" id="WP_406697029.1">
    <property type="nucleotide sequence ID" value="NZ_CP155447.1"/>
</dbReference>
<keyword evidence="1" id="KW-0560">Oxidoreductase</keyword>
<dbReference type="AlphaFoldDB" id="A0AAU7CGJ5"/>
<evidence type="ECO:0000313" key="1">
    <source>
        <dbReference type="EMBL" id="XBH04275.1"/>
    </source>
</evidence>
<dbReference type="InterPro" id="IPR036485">
    <property type="entry name" value="Glu_synth_asu_C_sf"/>
</dbReference>
<protein>
    <submittedName>
        <fullName evidence="1">Formylmethanofuran dehydrogenase subunit C</fullName>
        <ecNumber evidence="1">1.2.7.12</ecNumber>
    </submittedName>
</protein>
<reference evidence="1" key="1">
    <citation type="submission" date="2024-05" db="EMBL/GenBank/DDBJ databases">
        <title>Planctomycetes of the genus Singulisphaera possess chitinolytic capabilities.</title>
        <authorList>
            <person name="Ivanova A."/>
        </authorList>
    </citation>
    <scope>NUCLEOTIDE SEQUENCE</scope>
    <source>
        <strain evidence="1">Ch08T</strain>
    </source>
</reference>
<dbReference type="NCBIfam" id="TIGR03122">
    <property type="entry name" value="one_C_dehyd_C"/>
    <property type="match status" value="1"/>
</dbReference>
<dbReference type="InterPro" id="IPR017550">
    <property type="entry name" value="Formylmethanofuran_DH_suC"/>
</dbReference>
<accession>A0AAU7CGJ5</accession>
<dbReference type="PANTHER" id="PTHR39673">
    <property type="entry name" value="TUNGSTEN FORMYLMETHANOFURAN DEHYDROGENASE, SUBUNIT C (FWDC)"/>
    <property type="match status" value="1"/>
</dbReference>
<dbReference type="Gene3D" id="2.160.20.60">
    <property type="entry name" value="Glutamate synthase, alpha subunit, C-terminal domain"/>
    <property type="match status" value="1"/>
</dbReference>
<dbReference type="SUPFAM" id="SSF69336">
    <property type="entry name" value="Alpha subunit of glutamate synthase, C-terminal domain"/>
    <property type="match status" value="1"/>
</dbReference>
<dbReference type="PANTHER" id="PTHR39673:SF5">
    <property type="entry name" value="TUNGSTEN-CONTAINING FORMYLMETHANOFURAN DEHYDROGENASE 2 SUBUNIT C"/>
    <property type="match status" value="1"/>
</dbReference>
<dbReference type="EMBL" id="CP155447">
    <property type="protein sequence ID" value="XBH04275.1"/>
    <property type="molecule type" value="Genomic_DNA"/>
</dbReference>